<protein>
    <submittedName>
        <fullName evidence="4">Carbamoyltransferase</fullName>
    </submittedName>
</protein>
<dbReference type="AlphaFoldDB" id="A0A371JLC6"/>
<gene>
    <name evidence="4" type="ORF">DX873_17925</name>
</gene>
<dbReference type="Pfam" id="PF16861">
    <property type="entry name" value="Carbam_trans_C"/>
    <property type="match status" value="1"/>
</dbReference>
<comment type="caution">
    <text evidence="4">The sequence shown here is derived from an EMBL/GenBank/DDBJ whole genome shotgun (WGS) entry which is preliminary data.</text>
</comment>
<name>A0A371JLC6_9FLAO</name>
<feature type="domain" description="Carbamoyltransferase C-terminal" evidence="3">
    <location>
        <begin position="400"/>
        <end position="478"/>
    </location>
</feature>
<dbReference type="SUPFAM" id="SSF53067">
    <property type="entry name" value="Actin-like ATPase domain"/>
    <property type="match status" value="1"/>
</dbReference>
<sequence>MVILGLNYYFHDSSSCIVKDGQLITAIEEERLNRQKHTREFPILSAARCLKIAGLNYSDVDHIAVSIKPKHNWGKKLLFLLFNIAGMLKSGNLMRFVAYHLGHTYLMQRNFWAWYREHWGSVSKGPKVHFIEHHLTHVAGSFFVSPYKEAALLGIDGAGEWATTWVGHGKDNNITRISENFFPHSLGSFYEAVTQFCGFKPNYDEGKTMGLAPMGNADVYKEQVEKIISVDKEGRFKLDLSYFNFQYLANKRFSDKFVKTFGQPRKPNEPFQNRHQDVAAAFQKVLEDKVLEICNILYNKTKADYLVIAGGVSLNSVMNGRIIRESPFKDVYVMPAAGDNGTALGAAYYLYNGILKKERTYTHDNPYLGTEYSNDEIKKVLDGAKLSYSYEEDVCGKASDLLEKGKIIGWFQGPMEVGPRALGSRSILANPAFPDMKDKINAEVKFREAYRPFAPSAVVEAKREFFDLDEDVEAPFML</sequence>
<dbReference type="InterPro" id="IPR051338">
    <property type="entry name" value="NodU/CmcH_Carbamoyltrnsfr"/>
</dbReference>
<comment type="similarity">
    <text evidence="1">Belongs to the NodU/CmcH family.</text>
</comment>
<dbReference type="Proteomes" id="UP000261828">
    <property type="component" value="Unassembled WGS sequence"/>
</dbReference>
<feature type="domain" description="Carbamoyltransferase" evidence="2">
    <location>
        <begin position="3"/>
        <end position="347"/>
    </location>
</feature>
<dbReference type="GO" id="GO:0016740">
    <property type="term" value="F:transferase activity"/>
    <property type="evidence" value="ECO:0007669"/>
    <property type="project" value="UniProtKB-KW"/>
</dbReference>
<dbReference type="Gene3D" id="3.90.870.20">
    <property type="entry name" value="Carbamoyltransferase, C-terminal domain"/>
    <property type="match status" value="1"/>
</dbReference>
<dbReference type="InterPro" id="IPR031730">
    <property type="entry name" value="Carbam_trans_C"/>
</dbReference>
<accession>A0A371JLC6</accession>
<dbReference type="CDD" id="cd24098">
    <property type="entry name" value="ASKHA_NBD_TobZ_N"/>
    <property type="match status" value="1"/>
</dbReference>
<dbReference type="InterPro" id="IPR038152">
    <property type="entry name" value="Carbam_trans_C_sf"/>
</dbReference>
<organism evidence="4 5">
    <name type="scientific">Flagellimonas nanhaiensis</name>
    <dbReference type="NCBI Taxonomy" id="2292706"/>
    <lineage>
        <taxon>Bacteria</taxon>
        <taxon>Pseudomonadati</taxon>
        <taxon>Bacteroidota</taxon>
        <taxon>Flavobacteriia</taxon>
        <taxon>Flavobacteriales</taxon>
        <taxon>Flavobacteriaceae</taxon>
        <taxon>Flagellimonas</taxon>
    </lineage>
</organism>
<evidence type="ECO:0000313" key="4">
    <source>
        <dbReference type="EMBL" id="RDY57774.1"/>
    </source>
</evidence>
<dbReference type="PANTHER" id="PTHR34847">
    <property type="entry name" value="NODULATION PROTEIN U"/>
    <property type="match status" value="1"/>
</dbReference>
<dbReference type="Gene3D" id="3.30.420.40">
    <property type="match status" value="2"/>
</dbReference>
<evidence type="ECO:0000259" key="3">
    <source>
        <dbReference type="Pfam" id="PF16861"/>
    </source>
</evidence>
<dbReference type="PANTHER" id="PTHR34847:SF1">
    <property type="entry name" value="NODULATION PROTEIN U"/>
    <property type="match status" value="1"/>
</dbReference>
<dbReference type="InterPro" id="IPR043129">
    <property type="entry name" value="ATPase_NBD"/>
</dbReference>
<dbReference type="EMBL" id="QTJX01000007">
    <property type="protein sequence ID" value="RDY57774.1"/>
    <property type="molecule type" value="Genomic_DNA"/>
</dbReference>
<dbReference type="InterPro" id="IPR003696">
    <property type="entry name" value="Carbtransf_dom"/>
</dbReference>
<dbReference type="Pfam" id="PF02543">
    <property type="entry name" value="Carbam_trans_N"/>
    <property type="match status" value="1"/>
</dbReference>
<evidence type="ECO:0000256" key="1">
    <source>
        <dbReference type="ARBA" id="ARBA00006129"/>
    </source>
</evidence>
<keyword evidence="4" id="KW-0808">Transferase</keyword>
<feature type="non-terminal residue" evidence="4">
    <location>
        <position position="478"/>
    </location>
</feature>
<evidence type="ECO:0000313" key="5">
    <source>
        <dbReference type="Proteomes" id="UP000261828"/>
    </source>
</evidence>
<proteinExistence type="inferred from homology"/>
<evidence type="ECO:0000259" key="2">
    <source>
        <dbReference type="Pfam" id="PF02543"/>
    </source>
</evidence>
<keyword evidence="5" id="KW-1185">Reference proteome</keyword>
<reference evidence="4 5" key="1">
    <citation type="submission" date="2018-08" db="EMBL/GenBank/DDBJ databases">
        <title>Muricauda nanhaiensis sp. nov., isolated from seawater of the South China Sea.</title>
        <authorList>
            <person name="Dang Y."/>
        </authorList>
    </citation>
    <scope>NUCLEOTIDE SEQUENCE [LARGE SCALE GENOMIC DNA]</scope>
    <source>
        <strain evidence="4 5">SM1704</strain>
    </source>
</reference>
<dbReference type="OrthoDB" id="9780777at2"/>
<dbReference type="RefSeq" id="WP_116185872.1">
    <property type="nucleotide sequence ID" value="NZ_QTJX01000007.1"/>
</dbReference>